<dbReference type="NCBIfam" id="TIGR01549">
    <property type="entry name" value="HAD-SF-IA-v1"/>
    <property type="match status" value="1"/>
</dbReference>
<dbReference type="Proteomes" id="UP000198833">
    <property type="component" value="Unassembled WGS sequence"/>
</dbReference>
<keyword evidence="2" id="KW-1185">Reference proteome</keyword>
<dbReference type="AlphaFoldDB" id="A0A1H9GET9"/>
<dbReference type="InterPro" id="IPR050155">
    <property type="entry name" value="HAD-like_hydrolase_sf"/>
</dbReference>
<evidence type="ECO:0000313" key="2">
    <source>
        <dbReference type="Proteomes" id="UP000198833"/>
    </source>
</evidence>
<dbReference type="OrthoDB" id="9797743at2"/>
<dbReference type="Pfam" id="PF00702">
    <property type="entry name" value="Hydrolase"/>
    <property type="match status" value="1"/>
</dbReference>
<dbReference type="SUPFAM" id="SSF56784">
    <property type="entry name" value="HAD-like"/>
    <property type="match status" value="1"/>
</dbReference>
<organism evidence="1 2">
    <name type="scientific">Ignavigranum ruoffiae</name>
    <dbReference type="NCBI Taxonomy" id="89093"/>
    <lineage>
        <taxon>Bacteria</taxon>
        <taxon>Bacillati</taxon>
        <taxon>Bacillota</taxon>
        <taxon>Bacilli</taxon>
        <taxon>Lactobacillales</taxon>
        <taxon>Aerococcaceae</taxon>
        <taxon>Ignavigranum</taxon>
    </lineage>
</organism>
<proteinExistence type="predicted"/>
<reference evidence="1 2" key="1">
    <citation type="submission" date="2016-10" db="EMBL/GenBank/DDBJ databases">
        <authorList>
            <person name="de Groot N.N."/>
        </authorList>
    </citation>
    <scope>NUCLEOTIDE SEQUENCE [LARGE SCALE GENOMIC DNA]</scope>
    <source>
        <strain evidence="1 2">DSM 15695</strain>
    </source>
</reference>
<dbReference type="EMBL" id="FOEN01000013">
    <property type="protein sequence ID" value="SEQ48328.1"/>
    <property type="molecule type" value="Genomic_DNA"/>
</dbReference>
<evidence type="ECO:0000313" key="1">
    <source>
        <dbReference type="EMBL" id="SEQ48328.1"/>
    </source>
</evidence>
<protein>
    <submittedName>
        <fullName evidence="1">Haloacid dehalogenase superfamily, subfamily IA, variant 1 with third motif having Dx(3-4)D or Dx(3-4)E</fullName>
    </submittedName>
</protein>
<dbReference type="PANTHER" id="PTHR43434">
    <property type="entry name" value="PHOSPHOGLYCOLATE PHOSPHATASE"/>
    <property type="match status" value="1"/>
</dbReference>
<dbReference type="InterPro" id="IPR006439">
    <property type="entry name" value="HAD-SF_hydro_IA"/>
</dbReference>
<dbReference type="InterPro" id="IPR036412">
    <property type="entry name" value="HAD-like_sf"/>
</dbReference>
<dbReference type="SFLD" id="SFLDG01129">
    <property type="entry name" value="C1.5:_HAD__Beta-PGM__Phosphata"/>
    <property type="match status" value="1"/>
</dbReference>
<sequence length="240" mass="27033">MIKAVLFDKDGTLIELGNTWDKPTIGMMRDLFSESDLSQDEQDQLAFAMGIKEDWSGIKANSIFAAGSIYDQAAYLEPYLSWSIPEIEDRMEASYLKYLQEEEVMARLTPGSAEALESLKDDYVIGLITNDNYVFARQMLENLGVLSYFDFIGCADQYGPKPNPRALHEIAKQYNIELSEMVYVGDSALDMTYAKPLAAAIGYLENEESHLHLTEADYLLDHMSDLPQILEQINQKGVEG</sequence>
<accession>A0A1H9GET9</accession>
<gene>
    <name evidence="1" type="ORF">SAMN04488558_11313</name>
</gene>
<name>A0A1H9GET9_9LACT</name>
<dbReference type="GO" id="GO:0006281">
    <property type="term" value="P:DNA repair"/>
    <property type="evidence" value="ECO:0007669"/>
    <property type="project" value="TreeGrafter"/>
</dbReference>
<dbReference type="InterPro" id="IPR023214">
    <property type="entry name" value="HAD_sf"/>
</dbReference>
<dbReference type="Gene3D" id="3.40.50.1000">
    <property type="entry name" value="HAD superfamily/HAD-like"/>
    <property type="match status" value="1"/>
</dbReference>
<dbReference type="GO" id="GO:0008967">
    <property type="term" value="F:phosphoglycolate phosphatase activity"/>
    <property type="evidence" value="ECO:0007669"/>
    <property type="project" value="TreeGrafter"/>
</dbReference>
<dbReference type="SFLD" id="SFLDS00003">
    <property type="entry name" value="Haloacid_Dehalogenase"/>
    <property type="match status" value="1"/>
</dbReference>
<dbReference type="PANTHER" id="PTHR43434:SF1">
    <property type="entry name" value="PHOSPHOGLYCOLATE PHOSPHATASE"/>
    <property type="match status" value="1"/>
</dbReference>
<dbReference type="GO" id="GO:0005829">
    <property type="term" value="C:cytosol"/>
    <property type="evidence" value="ECO:0007669"/>
    <property type="project" value="TreeGrafter"/>
</dbReference>
<dbReference type="RefSeq" id="WP_159428905.1">
    <property type="nucleotide sequence ID" value="NZ_CALUDV010000030.1"/>
</dbReference>
<dbReference type="STRING" id="89093.SAMN04488558_11313"/>